<dbReference type="CDD" id="cd00165">
    <property type="entry name" value="S4"/>
    <property type="match status" value="1"/>
</dbReference>
<dbReference type="GO" id="GO:0003723">
    <property type="term" value="F:RNA binding"/>
    <property type="evidence" value="ECO:0007669"/>
    <property type="project" value="UniProtKB-KW"/>
</dbReference>
<dbReference type="EMBL" id="ASRX01000068">
    <property type="protein sequence ID" value="EYF02006.1"/>
    <property type="molecule type" value="Genomic_DNA"/>
</dbReference>
<dbReference type="Gene3D" id="3.30.2350.10">
    <property type="entry name" value="Pseudouridine synthase"/>
    <property type="match status" value="1"/>
</dbReference>
<dbReference type="PANTHER" id="PTHR21600">
    <property type="entry name" value="MITOCHONDRIAL RNA PSEUDOURIDINE SYNTHASE"/>
    <property type="match status" value="1"/>
</dbReference>
<accession>A0A017T0E0</accession>
<evidence type="ECO:0000259" key="5">
    <source>
        <dbReference type="Pfam" id="PF00849"/>
    </source>
</evidence>
<dbReference type="Proteomes" id="UP000019678">
    <property type="component" value="Unassembled WGS sequence"/>
</dbReference>
<dbReference type="Gene3D" id="3.10.290.10">
    <property type="entry name" value="RNA-binding S4 domain"/>
    <property type="match status" value="1"/>
</dbReference>
<comment type="caution">
    <text evidence="6">The sequence shown here is derived from an EMBL/GenBank/DDBJ whole genome shotgun (WGS) entry which is preliminary data.</text>
</comment>
<dbReference type="STRING" id="1192034.CAP_7624"/>
<dbReference type="InterPro" id="IPR036986">
    <property type="entry name" value="S4_RNA-bd_sf"/>
</dbReference>
<sequence length="342" mass="36584">MNSGMKFTITDLEAGSRLDKLVVQLVPGLGRAAAKRLFEEGRVRISAPDREGRGRPASKGDVATAGEILLLDLAPESADGAAIPDPDAPLHVVLERHDLVVVDKPAGLPTAPLKPGERGTLANALVARYPEMAKLGFSPREPGLLHRLDTETSGLLLAARTAKAFSALAAALKEGRLDKRYLLVCQAGDLPEMGSIEIPLAPHPKDRRRVYPCVHPRDVVRYEPRPASTTYRRIRQAGLWQLVEARASRAMRHQIRAHFAALGHPLAGDTLYGGPHAPGLTRHALHAELIAWPGSADVPAFTARSPLPPDLQALVGAVGDDDLSLSPPDDASSGDDDDDDDD</sequence>
<dbReference type="SUPFAM" id="SSF55120">
    <property type="entry name" value="Pseudouridine synthase"/>
    <property type="match status" value="1"/>
</dbReference>
<dbReference type="GO" id="GO:0000455">
    <property type="term" value="P:enzyme-directed rRNA pseudouridine synthesis"/>
    <property type="evidence" value="ECO:0007669"/>
    <property type="project" value="TreeGrafter"/>
</dbReference>
<gene>
    <name evidence="6" type="ORF">CAP_7624</name>
</gene>
<dbReference type="eggNOG" id="COG0564">
    <property type="taxonomic scope" value="Bacteria"/>
</dbReference>
<comment type="similarity">
    <text evidence="1">Belongs to the pseudouridine synthase RluA family.</text>
</comment>
<dbReference type="PROSITE" id="PS01129">
    <property type="entry name" value="PSI_RLU"/>
    <property type="match status" value="1"/>
</dbReference>
<organism evidence="6 7">
    <name type="scientific">Chondromyces apiculatus DSM 436</name>
    <dbReference type="NCBI Taxonomy" id="1192034"/>
    <lineage>
        <taxon>Bacteria</taxon>
        <taxon>Pseudomonadati</taxon>
        <taxon>Myxococcota</taxon>
        <taxon>Polyangia</taxon>
        <taxon>Polyangiales</taxon>
        <taxon>Polyangiaceae</taxon>
        <taxon>Chondromyces</taxon>
    </lineage>
</organism>
<evidence type="ECO:0000313" key="6">
    <source>
        <dbReference type="EMBL" id="EYF02006.1"/>
    </source>
</evidence>
<dbReference type="AlphaFoldDB" id="A0A017T0E0"/>
<dbReference type="InterPro" id="IPR050188">
    <property type="entry name" value="RluA_PseudoU_synthase"/>
</dbReference>
<evidence type="ECO:0000313" key="7">
    <source>
        <dbReference type="Proteomes" id="UP000019678"/>
    </source>
</evidence>
<dbReference type="Pfam" id="PF00849">
    <property type="entry name" value="PseudoU_synth_2"/>
    <property type="match status" value="1"/>
</dbReference>
<keyword evidence="3" id="KW-0694">RNA-binding</keyword>
<keyword evidence="2" id="KW-0413">Isomerase</keyword>
<dbReference type="CDD" id="cd02869">
    <property type="entry name" value="PseudoU_synth_RluA_like"/>
    <property type="match status" value="1"/>
</dbReference>
<reference evidence="6 7" key="1">
    <citation type="submission" date="2013-05" db="EMBL/GenBank/DDBJ databases">
        <title>Genome assembly of Chondromyces apiculatus DSM 436.</title>
        <authorList>
            <person name="Sharma G."/>
            <person name="Khatri I."/>
            <person name="Kaur C."/>
            <person name="Mayilraj S."/>
            <person name="Subramanian S."/>
        </authorList>
    </citation>
    <scope>NUCLEOTIDE SEQUENCE [LARGE SCALE GENOMIC DNA]</scope>
    <source>
        <strain evidence="6 7">DSM 436</strain>
    </source>
</reference>
<dbReference type="PANTHER" id="PTHR21600:SF44">
    <property type="entry name" value="RIBOSOMAL LARGE SUBUNIT PSEUDOURIDINE SYNTHASE D"/>
    <property type="match status" value="1"/>
</dbReference>
<evidence type="ECO:0000256" key="1">
    <source>
        <dbReference type="ARBA" id="ARBA00010876"/>
    </source>
</evidence>
<feature type="compositionally biased region" description="Acidic residues" evidence="4">
    <location>
        <begin position="332"/>
        <end position="342"/>
    </location>
</feature>
<protein>
    <submittedName>
        <fullName evidence="6">Ribosomal large subunit pseudouridine synthase D</fullName>
    </submittedName>
</protein>
<feature type="domain" description="Pseudouridine synthase RsuA/RluA-like" evidence="5">
    <location>
        <begin position="98"/>
        <end position="261"/>
    </location>
</feature>
<proteinExistence type="inferred from homology"/>
<dbReference type="GO" id="GO:0140098">
    <property type="term" value="F:catalytic activity, acting on RNA"/>
    <property type="evidence" value="ECO:0007669"/>
    <property type="project" value="UniProtKB-ARBA"/>
</dbReference>
<evidence type="ECO:0000256" key="2">
    <source>
        <dbReference type="ARBA" id="ARBA00023235"/>
    </source>
</evidence>
<dbReference type="InterPro" id="IPR006224">
    <property type="entry name" value="PsdUridine_synth_RluA-like_CS"/>
</dbReference>
<feature type="region of interest" description="Disordered" evidence="4">
    <location>
        <begin position="310"/>
        <end position="342"/>
    </location>
</feature>
<keyword evidence="7" id="KW-1185">Reference proteome</keyword>
<evidence type="ECO:0000256" key="3">
    <source>
        <dbReference type="PROSITE-ProRule" id="PRU00182"/>
    </source>
</evidence>
<dbReference type="GO" id="GO:0009982">
    <property type="term" value="F:pseudouridine synthase activity"/>
    <property type="evidence" value="ECO:0007669"/>
    <property type="project" value="InterPro"/>
</dbReference>
<dbReference type="InterPro" id="IPR020103">
    <property type="entry name" value="PsdUridine_synth_cat_dom_sf"/>
</dbReference>
<name>A0A017T0E0_9BACT</name>
<evidence type="ECO:0000256" key="4">
    <source>
        <dbReference type="SAM" id="MobiDB-lite"/>
    </source>
</evidence>
<dbReference type="PROSITE" id="PS50889">
    <property type="entry name" value="S4"/>
    <property type="match status" value="1"/>
</dbReference>
<dbReference type="InterPro" id="IPR006145">
    <property type="entry name" value="PsdUridine_synth_RsuA/RluA"/>
</dbReference>